<evidence type="ECO:0000313" key="7">
    <source>
        <dbReference type="EMBL" id="QXN95396.1"/>
    </source>
</evidence>
<dbReference type="PANTHER" id="PTHR42973">
    <property type="entry name" value="BINDING OXIDOREDUCTASE, PUTATIVE (AFU_ORTHOLOGUE AFUA_1G17690)-RELATED"/>
    <property type="match status" value="1"/>
</dbReference>
<dbReference type="PROSITE" id="PS51387">
    <property type="entry name" value="FAD_PCMH"/>
    <property type="match status" value="1"/>
</dbReference>
<evidence type="ECO:0000256" key="5">
    <source>
        <dbReference type="ARBA" id="ARBA00023002"/>
    </source>
</evidence>
<dbReference type="InterPro" id="IPR012951">
    <property type="entry name" value="BBE"/>
</dbReference>
<dbReference type="PANTHER" id="PTHR42973:SF39">
    <property type="entry name" value="FAD-BINDING PCMH-TYPE DOMAIN-CONTAINING PROTEIN"/>
    <property type="match status" value="1"/>
</dbReference>
<comment type="similarity">
    <text evidence="2">Belongs to the oxygen-dependent FAD-linked oxidoreductase family.</text>
</comment>
<keyword evidence="3" id="KW-0285">Flavoprotein</keyword>
<keyword evidence="4" id="KW-0274">FAD</keyword>
<sequence length="508" mass="55486">MLIGSRAGAVPEPVAEVAPKVVLPGDAEYAPLTLRGYNRRFVARPAKIYLPVDAEETRSAVRSAVAEGLRIATRSGGHCFDGFVDDPQTRAIIDLSRMRGVYFDERHHAYSVAAGAEIGAVYEALLRGWGVTIPAGICLGVGMGGYLSGGGYGPLSRRLGLAADHVYGVEVVTVDAAGAASVVVATKDGPNADLWWAHTGGGGGNFGVVTRFLLRSHDADGADPARLLPKPPANMMTARLVLPVASEAAFVRFVGNYLAFFERNSQQDSRFAGLYAPLHVKPFAGSCDILVLLDADAPDARSCYDEFVAAVSEGVLPPPIVPPLEQKSYPDTVAQVYYAKGPQPPRVKVKAAYLRRSYTPEQLRTFYRYLTDVRYIGESQLEFLPFGGAINARPTGATAMPVRDSFMKMLIHAAWRAPADDDRFTQWAREMYRDVYAATGGVPVPGEVDGGSYINYPDPDLRDPRWNTSGIPWHTFYYRDNYPRLQRIKAEWDPLGTFRHQLSIDPNE</sequence>
<gene>
    <name evidence="7" type="ORF">KV110_08025</name>
</gene>
<protein>
    <submittedName>
        <fullName evidence="7">FAD-binding protein</fullName>
    </submittedName>
</protein>
<evidence type="ECO:0000256" key="3">
    <source>
        <dbReference type="ARBA" id="ARBA00022630"/>
    </source>
</evidence>
<dbReference type="EMBL" id="CP078145">
    <property type="protein sequence ID" value="QXN95396.1"/>
    <property type="molecule type" value="Genomic_DNA"/>
</dbReference>
<accession>A0ABX8S1K8</accession>
<evidence type="ECO:0000313" key="8">
    <source>
        <dbReference type="Proteomes" id="UP000694257"/>
    </source>
</evidence>
<dbReference type="Proteomes" id="UP000694257">
    <property type="component" value="Chromosome"/>
</dbReference>
<keyword evidence="5" id="KW-0560">Oxidoreductase</keyword>
<evidence type="ECO:0000259" key="6">
    <source>
        <dbReference type="PROSITE" id="PS51387"/>
    </source>
</evidence>
<dbReference type="InterPro" id="IPR016166">
    <property type="entry name" value="FAD-bd_PCMH"/>
</dbReference>
<keyword evidence="8" id="KW-1185">Reference proteome</keyword>
<reference evidence="7 8" key="1">
    <citation type="submission" date="2021-07" db="EMBL/GenBank/DDBJ databases">
        <title>Whole Genome Sequence of Nocardia Iowensis.</title>
        <authorList>
            <person name="Lamm A."/>
            <person name="Collins-Fairclough A.M."/>
            <person name="Bunk B."/>
            <person name="Sproer C."/>
        </authorList>
    </citation>
    <scope>NUCLEOTIDE SEQUENCE [LARGE SCALE GENOMIC DNA]</scope>
    <source>
        <strain evidence="7 8">NRRL 5646</strain>
    </source>
</reference>
<feature type="domain" description="FAD-binding PCMH-type" evidence="6">
    <location>
        <begin position="41"/>
        <end position="219"/>
    </location>
</feature>
<evidence type="ECO:0000256" key="2">
    <source>
        <dbReference type="ARBA" id="ARBA00005466"/>
    </source>
</evidence>
<proteinExistence type="inferred from homology"/>
<dbReference type="InterPro" id="IPR050416">
    <property type="entry name" value="FAD-linked_Oxidoreductase"/>
</dbReference>
<comment type="cofactor">
    <cofactor evidence="1">
        <name>FAD</name>
        <dbReference type="ChEBI" id="CHEBI:57692"/>
    </cofactor>
</comment>
<evidence type="ECO:0000256" key="4">
    <source>
        <dbReference type="ARBA" id="ARBA00022827"/>
    </source>
</evidence>
<dbReference type="Pfam" id="PF08031">
    <property type="entry name" value="BBE"/>
    <property type="match status" value="1"/>
</dbReference>
<organism evidence="7 8">
    <name type="scientific">Nocardia iowensis</name>
    <dbReference type="NCBI Taxonomy" id="204891"/>
    <lineage>
        <taxon>Bacteria</taxon>
        <taxon>Bacillati</taxon>
        <taxon>Actinomycetota</taxon>
        <taxon>Actinomycetes</taxon>
        <taxon>Mycobacteriales</taxon>
        <taxon>Nocardiaceae</taxon>
        <taxon>Nocardia</taxon>
    </lineage>
</organism>
<name>A0ABX8S1K8_NOCIO</name>
<dbReference type="Pfam" id="PF01565">
    <property type="entry name" value="FAD_binding_4"/>
    <property type="match status" value="1"/>
</dbReference>
<dbReference type="InterPro" id="IPR006094">
    <property type="entry name" value="Oxid_FAD_bind_N"/>
</dbReference>
<evidence type="ECO:0000256" key="1">
    <source>
        <dbReference type="ARBA" id="ARBA00001974"/>
    </source>
</evidence>